<comment type="caution">
    <text evidence="1">The sequence shown here is derived from an EMBL/GenBank/DDBJ whole genome shotgun (WGS) entry which is preliminary data.</text>
</comment>
<protein>
    <submittedName>
        <fullName evidence="1">Uncharacterized protein</fullName>
    </submittedName>
</protein>
<dbReference type="Proteomes" id="UP000274822">
    <property type="component" value="Unassembled WGS sequence"/>
</dbReference>
<evidence type="ECO:0000313" key="2">
    <source>
        <dbReference type="Proteomes" id="UP000274822"/>
    </source>
</evidence>
<gene>
    <name evidence="1" type="ORF">BC938DRAFT_475931</name>
</gene>
<accession>A0A433QR68</accession>
<keyword evidence="2" id="KW-1185">Reference proteome</keyword>
<dbReference type="EMBL" id="RBNJ01002217">
    <property type="protein sequence ID" value="RUS32259.1"/>
    <property type="molecule type" value="Genomic_DNA"/>
</dbReference>
<name>A0A433QR68_9FUNG</name>
<proteinExistence type="predicted"/>
<dbReference type="Gene3D" id="3.90.920.10">
    <property type="entry name" value="DNA primase, PRIM domain"/>
    <property type="match status" value="1"/>
</dbReference>
<evidence type="ECO:0000313" key="1">
    <source>
        <dbReference type="EMBL" id="RUS32259.1"/>
    </source>
</evidence>
<reference evidence="1 2" key="1">
    <citation type="journal article" date="2018" name="New Phytol.">
        <title>Phylogenomics of Endogonaceae and evolution of mycorrhizas within Mucoromycota.</title>
        <authorList>
            <person name="Chang Y."/>
            <person name="Desiro A."/>
            <person name="Na H."/>
            <person name="Sandor L."/>
            <person name="Lipzen A."/>
            <person name="Clum A."/>
            <person name="Barry K."/>
            <person name="Grigoriev I.V."/>
            <person name="Martin F.M."/>
            <person name="Stajich J.E."/>
            <person name="Smith M.E."/>
            <person name="Bonito G."/>
            <person name="Spatafora J.W."/>
        </authorList>
    </citation>
    <scope>NUCLEOTIDE SEQUENCE [LARGE SCALE GENOMIC DNA]</scope>
    <source>
        <strain evidence="1 2">AD002</strain>
    </source>
</reference>
<dbReference type="AlphaFoldDB" id="A0A433QR68"/>
<organism evidence="1 2">
    <name type="scientific">Jimgerdemannia flammicorona</name>
    <dbReference type="NCBI Taxonomy" id="994334"/>
    <lineage>
        <taxon>Eukaryota</taxon>
        <taxon>Fungi</taxon>
        <taxon>Fungi incertae sedis</taxon>
        <taxon>Mucoromycota</taxon>
        <taxon>Mucoromycotina</taxon>
        <taxon>Endogonomycetes</taxon>
        <taxon>Endogonales</taxon>
        <taxon>Endogonaceae</taxon>
        <taxon>Jimgerdemannia</taxon>
    </lineage>
</organism>
<sequence length="105" mass="12001">MPAHCNSVSNDSLRRSLGILKEHFEGLVLNNQRVLDEPENWNKVLQIVPDPVVLKVAFTHPHARSAIRETLDSKWQKSSRTNTAMLKWEDLKNEIGDGKVGYYDC</sequence>